<dbReference type="Pfam" id="PF01381">
    <property type="entry name" value="HTH_3"/>
    <property type="match status" value="1"/>
</dbReference>
<dbReference type="InterPro" id="IPR001387">
    <property type="entry name" value="Cro/C1-type_HTH"/>
</dbReference>
<dbReference type="PROSITE" id="PS50943">
    <property type="entry name" value="HTH_CROC1"/>
    <property type="match status" value="1"/>
</dbReference>
<dbReference type="PANTHER" id="PTHR46558:SF11">
    <property type="entry name" value="HTH-TYPE TRANSCRIPTIONAL REGULATOR XRE"/>
    <property type="match status" value="1"/>
</dbReference>
<sequence>MGKSILGRRLKELREKHKLTQKQVAPKFGITNYQLSRYENDESNPDPDLIVKFAEFYGVSSDYLLGKTDKPTYDEDLSRSYYGGPEDITDDEREYLDRQLEQYRELKKQFMEKKEENK</sequence>
<dbReference type="SMART" id="SM00530">
    <property type="entry name" value="HTH_XRE"/>
    <property type="match status" value="1"/>
</dbReference>
<evidence type="ECO:0000259" key="3">
    <source>
        <dbReference type="PROSITE" id="PS50943"/>
    </source>
</evidence>
<evidence type="ECO:0000256" key="1">
    <source>
        <dbReference type="ARBA" id="ARBA00023125"/>
    </source>
</evidence>
<feature type="domain" description="HTH cro/C1-type" evidence="3">
    <location>
        <begin position="10"/>
        <end position="64"/>
    </location>
</feature>
<keyword evidence="5" id="KW-1185">Reference proteome</keyword>
<evidence type="ECO:0000313" key="5">
    <source>
        <dbReference type="Proteomes" id="UP000784880"/>
    </source>
</evidence>
<protein>
    <submittedName>
        <fullName evidence="4">Helix-turn-helix transcriptional regulator</fullName>
    </submittedName>
</protein>
<dbReference type="PANTHER" id="PTHR46558">
    <property type="entry name" value="TRACRIPTIONAL REGULATORY PROTEIN-RELATED-RELATED"/>
    <property type="match status" value="1"/>
</dbReference>
<dbReference type="EMBL" id="JAHQCS010000057">
    <property type="protein sequence ID" value="MBU9711117.1"/>
    <property type="molecule type" value="Genomic_DNA"/>
</dbReference>
<dbReference type="Proteomes" id="UP000784880">
    <property type="component" value="Unassembled WGS sequence"/>
</dbReference>
<gene>
    <name evidence="4" type="ORF">KS419_05110</name>
</gene>
<organism evidence="4 5">
    <name type="scientific">Evansella tamaricis</name>
    <dbReference type="NCBI Taxonomy" id="2069301"/>
    <lineage>
        <taxon>Bacteria</taxon>
        <taxon>Bacillati</taxon>
        <taxon>Bacillota</taxon>
        <taxon>Bacilli</taxon>
        <taxon>Bacillales</taxon>
        <taxon>Bacillaceae</taxon>
        <taxon>Evansella</taxon>
    </lineage>
</organism>
<accession>A0ABS6JBQ9</accession>
<feature type="region of interest" description="Disordered" evidence="2">
    <location>
        <begin position="70"/>
        <end position="89"/>
    </location>
</feature>
<comment type="caution">
    <text evidence="4">The sequence shown here is derived from an EMBL/GenBank/DDBJ whole genome shotgun (WGS) entry which is preliminary data.</text>
</comment>
<dbReference type="CDD" id="cd00093">
    <property type="entry name" value="HTH_XRE"/>
    <property type="match status" value="1"/>
</dbReference>
<evidence type="ECO:0000256" key="2">
    <source>
        <dbReference type="SAM" id="MobiDB-lite"/>
    </source>
</evidence>
<name>A0ABS6JBQ9_9BACI</name>
<proteinExistence type="predicted"/>
<keyword evidence="1" id="KW-0238">DNA-binding</keyword>
<evidence type="ECO:0000313" key="4">
    <source>
        <dbReference type="EMBL" id="MBU9711117.1"/>
    </source>
</evidence>
<reference evidence="4 5" key="1">
    <citation type="submission" date="2021-06" db="EMBL/GenBank/DDBJ databases">
        <title>Bacillus sp. RD4P76, an endophyte from a halophyte.</title>
        <authorList>
            <person name="Sun J.-Q."/>
        </authorList>
    </citation>
    <scope>NUCLEOTIDE SEQUENCE [LARGE SCALE GENOMIC DNA]</scope>
    <source>
        <strain evidence="4 5">CGMCC 1.15917</strain>
    </source>
</reference>